<accession>A0A222WR86</accession>
<organism evidence="4 5">
    <name type="scientific">Paenibacillus kribbensis</name>
    <dbReference type="NCBI Taxonomy" id="172713"/>
    <lineage>
        <taxon>Bacteria</taxon>
        <taxon>Bacillati</taxon>
        <taxon>Bacillota</taxon>
        <taxon>Bacilli</taxon>
        <taxon>Bacillales</taxon>
        <taxon>Paenibacillaceae</taxon>
        <taxon>Paenibacillus</taxon>
    </lineage>
</organism>
<feature type="domain" description="3D" evidence="3">
    <location>
        <begin position="307"/>
        <end position="363"/>
    </location>
</feature>
<keyword evidence="5" id="KW-1185">Reference proteome</keyword>
<evidence type="ECO:0000313" key="5">
    <source>
        <dbReference type="Proteomes" id="UP000214666"/>
    </source>
</evidence>
<dbReference type="PANTHER" id="PTHR21666:SF289">
    <property type="entry name" value="L-ALA--D-GLU ENDOPEPTIDASE"/>
    <property type="match status" value="1"/>
</dbReference>
<proteinExistence type="predicted"/>
<dbReference type="AlphaFoldDB" id="A0A222WR86"/>
<dbReference type="RefSeq" id="WP_094155865.1">
    <property type="nucleotide sequence ID" value="NZ_CP020028.1"/>
</dbReference>
<evidence type="ECO:0000259" key="2">
    <source>
        <dbReference type="Pfam" id="PF01551"/>
    </source>
</evidence>
<dbReference type="Gene3D" id="2.70.70.10">
    <property type="entry name" value="Glucose Permease (Domain IIA)"/>
    <property type="match status" value="1"/>
</dbReference>
<feature type="domain" description="M23ase beta-sheet core" evidence="2">
    <location>
        <begin position="130"/>
        <end position="233"/>
    </location>
</feature>
<dbReference type="Pfam" id="PF06725">
    <property type="entry name" value="3D"/>
    <property type="match status" value="1"/>
</dbReference>
<evidence type="ECO:0000313" key="4">
    <source>
        <dbReference type="EMBL" id="ASR48518.1"/>
    </source>
</evidence>
<dbReference type="InterPro" id="IPR011055">
    <property type="entry name" value="Dup_hybrid_motif"/>
</dbReference>
<dbReference type="InterPro" id="IPR010611">
    <property type="entry name" value="3D_dom"/>
</dbReference>
<protein>
    <submittedName>
        <fullName evidence="4">Peptidase M23</fullName>
    </submittedName>
</protein>
<dbReference type="GO" id="GO:0009254">
    <property type="term" value="P:peptidoglycan turnover"/>
    <property type="evidence" value="ECO:0007669"/>
    <property type="project" value="InterPro"/>
</dbReference>
<dbReference type="GO" id="GO:0019867">
    <property type="term" value="C:outer membrane"/>
    <property type="evidence" value="ECO:0007669"/>
    <property type="project" value="InterPro"/>
</dbReference>
<reference evidence="4 5" key="1">
    <citation type="submission" date="2017-03" db="EMBL/GenBank/DDBJ databases">
        <title>Complete genome sequence of Paenibacillus Kribbensis producing bioflocculants.</title>
        <authorList>
            <person name="Lee H.-G."/>
            <person name="Oh H.-M."/>
        </authorList>
    </citation>
    <scope>NUCLEOTIDE SEQUENCE [LARGE SCALE GENOMIC DNA]</scope>
    <source>
        <strain evidence="4 5">AM49</strain>
    </source>
</reference>
<sequence length="1163" mass="130898">MTFVSDVRNPSNQLLESAMKRVQALGRQPRVIVELDKMSYVRGSRPNQDVVQYVKDTSVKDFLSIDGVTQLTSEKEAIKISEIARLSNFPMSMPILSSAKLREHVTDSNHIQGMLVTSRHWSVNPKRPLHKGLDLDCNKGDTIHAVWDGRITAAGAVKGYGHAVYIDHGNGWTTRYAHLKPGAMMVKVGDHVKAGDPIAVAWNSGHKNSSGDGDGDRAHLHFEVRKDGKDLNPEAFLRGEKAIQLPIRTLDTAVQNKSVAASSLEASAAESYTEYSMEAWAYYVNPANSEGITRGGTDVREWKDYKIIAVDPSVIPLGSKVELWIEGENWGEYVADDTAGSTKGKRIEILMENAEKCLQFGRKPVIAKIKQWGDGRTRSANSEVDQALVSYQINRTTEKVSYFKDFTAQKTSLDPSKFVDIAGATQFFTNETPNQVRNVLGFDRTEGAGQVKKFTFVHDWFKPGCLSWAYVSDMDIEDRVEVKVDDHVVATIEGINAKNGLAYPPSIPVTGGHHKIEFSMSNPSKASRGNFGITLLKAREFDVESISAKTVWTFEDPMCTINNWTPDQQVVVTDLGNQQKISTAREEVGIERAGKINKFPFTMQFRIKADQGTQGKIMMSNGSKAFVIQVTDQGISTNVGSYSHNHVSEYTDYVVTCHNETDMDVYIKNMQPGGIEQWENTRVRGVSGDDTTNRLRFSVSSGGLYIAEVKYAFHDYSIEQFATHISDTYKEKWYDVGGFQYEDTATLERDVMNWEVHSHMDMSSTSATVTLNNAKGIYSPFLERYASLPDGKKQPSNEFTYWEEGERRHLISEGTPIRIYAGYGDELVRVFTGMIKGEIEEDAKRRTLTFHCVDRYDMLEEFVFYKDMVYPSEEAYAGDGGAFAWMKSSIVKDIAVAAGLDSWRVHREDCRYPDLDIDETVYVDVKKGEHSYMKFDPKTGELQTIQDQERVKTAEGWKSPIVAKVSFKAGTRAADAIQTLIQDLPYDVRCDRYGTFVLKRMDFLDTPDWDQVARSKWKFTDNHLLEMTSSTDYSRVRNHLMITGSAGLTEHFLDKSLILATKGNMRTVGLQLPWIEEQDEASMRDLKQQIANKVFFDMKRQARTKNIAIQGNPNIELLDGCYVYDNHTCNGGYYLIKGNRLVGNECGMVNYLELTWTALPATS</sequence>
<dbReference type="CDD" id="cd14667">
    <property type="entry name" value="3D_containing_proteins"/>
    <property type="match status" value="1"/>
</dbReference>
<dbReference type="GO" id="GO:0004222">
    <property type="term" value="F:metalloendopeptidase activity"/>
    <property type="evidence" value="ECO:0007669"/>
    <property type="project" value="TreeGrafter"/>
</dbReference>
<dbReference type="CDD" id="cd12797">
    <property type="entry name" value="M23_peptidase"/>
    <property type="match status" value="1"/>
</dbReference>
<dbReference type="GO" id="GO:0004553">
    <property type="term" value="F:hydrolase activity, hydrolyzing O-glycosyl compounds"/>
    <property type="evidence" value="ECO:0007669"/>
    <property type="project" value="InterPro"/>
</dbReference>
<gene>
    <name evidence="4" type="ORF">B4V02_18345</name>
</gene>
<evidence type="ECO:0000256" key="1">
    <source>
        <dbReference type="ARBA" id="ARBA00022729"/>
    </source>
</evidence>
<dbReference type="EMBL" id="CP020028">
    <property type="protein sequence ID" value="ASR48518.1"/>
    <property type="molecule type" value="Genomic_DNA"/>
</dbReference>
<keyword evidence="1" id="KW-0732">Signal</keyword>
<dbReference type="KEGG" id="pkb:B4V02_18345"/>
<dbReference type="InterPro" id="IPR050570">
    <property type="entry name" value="Cell_wall_metabolism_enzyme"/>
</dbReference>
<dbReference type="InterPro" id="IPR059180">
    <property type="entry name" value="3D_YorM"/>
</dbReference>
<dbReference type="Pfam" id="PF01551">
    <property type="entry name" value="Peptidase_M23"/>
    <property type="match status" value="1"/>
</dbReference>
<dbReference type="OrthoDB" id="9798935at2"/>
<dbReference type="SUPFAM" id="SSF51261">
    <property type="entry name" value="Duplicated hybrid motif"/>
    <property type="match status" value="1"/>
</dbReference>
<dbReference type="InterPro" id="IPR016047">
    <property type="entry name" value="M23ase_b-sheet_dom"/>
</dbReference>
<dbReference type="STRING" id="172713.GCA_001705305_03761"/>
<dbReference type="PANTHER" id="PTHR21666">
    <property type="entry name" value="PEPTIDASE-RELATED"/>
    <property type="match status" value="1"/>
</dbReference>
<name>A0A222WR86_9BACL</name>
<evidence type="ECO:0000259" key="3">
    <source>
        <dbReference type="Pfam" id="PF06725"/>
    </source>
</evidence>
<dbReference type="Proteomes" id="UP000214666">
    <property type="component" value="Chromosome"/>
</dbReference>